<dbReference type="InterPro" id="IPR026960">
    <property type="entry name" value="RVT-Znf"/>
</dbReference>
<feature type="transmembrane region" description="Helical" evidence="1">
    <location>
        <begin position="444"/>
        <end position="467"/>
    </location>
</feature>
<proteinExistence type="predicted"/>
<protein>
    <recommendedName>
        <fullName evidence="2">Reverse transcriptase zinc-binding domain-containing protein</fullName>
    </recommendedName>
</protein>
<reference evidence="3" key="1">
    <citation type="submission" date="2018-11" db="EMBL/GenBank/DDBJ databases">
        <authorList>
            <person name="Grassa J C."/>
        </authorList>
    </citation>
    <scope>NUCLEOTIDE SEQUENCE [LARGE SCALE GENOMIC DNA]</scope>
</reference>
<evidence type="ECO:0000259" key="2">
    <source>
        <dbReference type="Pfam" id="PF13966"/>
    </source>
</evidence>
<dbReference type="EnsemblPlants" id="evm.model.08.1177">
    <property type="protein sequence ID" value="cds.evm.model.08.1177"/>
    <property type="gene ID" value="evm.TU.08.1177"/>
</dbReference>
<dbReference type="Gramene" id="evm.model.08.1177">
    <property type="protein sequence ID" value="cds.evm.model.08.1177"/>
    <property type="gene ID" value="evm.TU.08.1177"/>
</dbReference>
<organism evidence="3 4">
    <name type="scientific">Cannabis sativa</name>
    <name type="common">Hemp</name>
    <name type="synonym">Marijuana</name>
    <dbReference type="NCBI Taxonomy" id="3483"/>
    <lineage>
        <taxon>Eukaryota</taxon>
        <taxon>Viridiplantae</taxon>
        <taxon>Streptophyta</taxon>
        <taxon>Embryophyta</taxon>
        <taxon>Tracheophyta</taxon>
        <taxon>Spermatophyta</taxon>
        <taxon>Magnoliopsida</taxon>
        <taxon>eudicotyledons</taxon>
        <taxon>Gunneridae</taxon>
        <taxon>Pentapetalae</taxon>
        <taxon>rosids</taxon>
        <taxon>fabids</taxon>
        <taxon>Rosales</taxon>
        <taxon>Cannabaceae</taxon>
        <taxon>Cannabis</taxon>
    </lineage>
</organism>
<evidence type="ECO:0000313" key="4">
    <source>
        <dbReference type="Proteomes" id="UP000596661"/>
    </source>
</evidence>
<dbReference type="EMBL" id="UZAU01000705">
    <property type="status" value="NOT_ANNOTATED_CDS"/>
    <property type="molecule type" value="Genomic_DNA"/>
</dbReference>
<keyword evidence="1" id="KW-0812">Transmembrane</keyword>
<keyword evidence="1" id="KW-0472">Membrane</keyword>
<dbReference type="Proteomes" id="UP000596661">
    <property type="component" value="Chromosome 8"/>
</dbReference>
<accession>A0A803Q7V2</accession>
<name>A0A803Q7V2_CANSA</name>
<evidence type="ECO:0000313" key="3">
    <source>
        <dbReference type="EnsemblPlants" id="cds.evm.model.08.1177"/>
    </source>
</evidence>
<evidence type="ECO:0000256" key="1">
    <source>
        <dbReference type="SAM" id="Phobius"/>
    </source>
</evidence>
<dbReference type="Pfam" id="PF13966">
    <property type="entry name" value="zf-RVT"/>
    <property type="match status" value="1"/>
</dbReference>
<feature type="domain" description="Reverse transcriptase zinc-binding" evidence="2">
    <location>
        <begin position="393"/>
        <end position="456"/>
    </location>
</feature>
<keyword evidence="4" id="KW-1185">Reference proteome</keyword>
<keyword evidence="1" id="KW-1133">Transmembrane helix</keyword>
<reference evidence="3" key="2">
    <citation type="submission" date="2021-03" db="UniProtKB">
        <authorList>
            <consortium name="EnsemblPlants"/>
        </authorList>
    </citation>
    <scope>IDENTIFICATION</scope>
</reference>
<sequence length="525" mass="59978">MGVNPVSSPLDHMVHGKGLASASGVKRPSFISQQAVVGGSFRSQLKRVRASDREEDSSSASTNLEHVDSWCDLFPNAVLHHLSFYGSDHRVLKLILNDNGPNSSLRSKRHFHFENVWLENPEFFFVVKTTWDSEIYWRQRARTHWLKAGDKNTKFFRRFASQRKKNNTIKFLRDDRDNIVSDHDAIYNLVVSYFSDLFCSKGCDAEATNLILDCLGLPLEDLDCAFLDEPFSVKEIRRALFNLSRDKVPGLDGLNAYFYQKNWSTLVFDFANAVFSCLIEEIVHAINSRKSGKTGWAALKLDMAKTFDRVDWHYLESVMFHFNFPPRVKLFNSDNVPPSPFLSYFINSSGAWDVSKLNNCFSETLVNEILSVPILGLQDKDDIIWGHDSSGVFSVKYAYHLAFSHQDIPHSSSFTNSKKFWSKIWTSKIPPKVKVFVWRMFSNAIPVAFSLHKNVLLILLCVLYVRFNLKLSSMLIRLLQIEESLEVIKQVTVSSSAPNMDPPALQELPTEISFQIFTDATIDTN</sequence>
<dbReference type="AlphaFoldDB" id="A0A803Q7V2"/>